<dbReference type="Proteomes" id="UP001085076">
    <property type="component" value="Miscellaneous, Linkage group lg04"/>
</dbReference>
<evidence type="ECO:0000259" key="2">
    <source>
        <dbReference type="Pfam" id="PF23568"/>
    </source>
</evidence>
<dbReference type="AlphaFoldDB" id="A0A9D5HFH9"/>
<dbReference type="PANTHER" id="PTHR35549:SF3">
    <property type="entry name" value="E3 UBIQUITIN-PROTEIN LIGASE LIN"/>
    <property type="match status" value="1"/>
</dbReference>
<name>A0A9D5HFH9_9LILI</name>
<reference evidence="3" key="2">
    <citation type="journal article" date="2022" name="Hortic Res">
        <title>The genome of Dioscorea zingiberensis sheds light on the biosynthesis, origin and evolution of the medicinally important diosgenin saponins.</title>
        <authorList>
            <person name="Li Y."/>
            <person name="Tan C."/>
            <person name="Li Z."/>
            <person name="Guo J."/>
            <person name="Li S."/>
            <person name="Chen X."/>
            <person name="Wang C."/>
            <person name="Dai X."/>
            <person name="Yang H."/>
            <person name="Song W."/>
            <person name="Hou L."/>
            <person name="Xu J."/>
            <person name="Tong Z."/>
            <person name="Xu A."/>
            <person name="Yuan X."/>
            <person name="Wang W."/>
            <person name="Yang Q."/>
            <person name="Chen L."/>
            <person name="Sun Z."/>
            <person name="Wang K."/>
            <person name="Pan B."/>
            <person name="Chen J."/>
            <person name="Bao Y."/>
            <person name="Liu F."/>
            <person name="Qi X."/>
            <person name="Gang D.R."/>
            <person name="Wen J."/>
            <person name="Li J."/>
        </authorList>
    </citation>
    <scope>NUCLEOTIDE SEQUENCE</scope>
    <source>
        <strain evidence="3">Dzin_1.0</strain>
    </source>
</reference>
<evidence type="ECO:0000256" key="1">
    <source>
        <dbReference type="ARBA" id="ARBA00022793"/>
    </source>
</evidence>
<gene>
    <name evidence="3" type="ORF">J5N97_016771</name>
</gene>
<evidence type="ECO:0000313" key="3">
    <source>
        <dbReference type="EMBL" id="KAJ0974806.1"/>
    </source>
</evidence>
<dbReference type="GO" id="GO:0016831">
    <property type="term" value="F:carboxy-lyase activity"/>
    <property type="evidence" value="ECO:0007669"/>
    <property type="project" value="InterPro"/>
</dbReference>
<dbReference type="EMBL" id="JAGGNH010000004">
    <property type="protein sequence ID" value="KAJ0974806.1"/>
    <property type="molecule type" value="Genomic_DNA"/>
</dbReference>
<dbReference type="Gene3D" id="3.40.640.10">
    <property type="entry name" value="Type I PLP-dependent aspartate aminotransferase-like (Major domain)"/>
    <property type="match status" value="1"/>
</dbReference>
<dbReference type="PRINTS" id="PR00800">
    <property type="entry name" value="YHDCRBOXLASE"/>
</dbReference>
<dbReference type="Pfam" id="PF23568">
    <property type="entry name" value="ARM_LIN"/>
    <property type="match status" value="1"/>
</dbReference>
<organism evidence="3 4">
    <name type="scientific">Dioscorea zingiberensis</name>
    <dbReference type="NCBI Taxonomy" id="325984"/>
    <lineage>
        <taxon>Eukaryota</taxon>
        <taxon>Viridiplantae</taxon>
        <taxon>Streptophyta</taxon>
        <taxon>Embryophyta</taxon>
        <taxon>Tracheophyta</taxon>
        <taxon>Spermatophyta</taxon>
        <taxon>Magnoliopsida</taxon>
        <taxon>Liliopsida</taxon>
        <taxon>Dioscoreales</taxon>
        <taxon>Dioscoreaceae</taxon>
        <taxon>Dioscorea</taxon>
    </lineage>
</organism>
<keyword evidence="1" id="KW-0210">Decarboxylase</keyword>
<dbReference type="PANTHER" id="PTHR35549">
    <property type="entry name" value="OS04G0584500 PROTEIN"/>
    <property type="match status" value="1"/>
</dbReference>
<dbReference type="InterPro" id="IPR015421">
    <property type="entry name" value="PyrdxlP-dep_Trfase_major"/>
</dbReference>
<proteinExistence type="predicted"/>
<keyword evidence="1" id="KW-0456">Lyase</keyword>
<feature type="domain" description="Putative E3 ubiquitin-protein ligase LIN N-terminal" evidence="2">
    <location>
        <begin position="85"/>
        <end position="144"/>
    </location>
</feature>
<protein>
    <recommendedName>
        <fullName evidence="2">Putative E3 ubiquitin-protein ligase LIN N-terminal domain-containing protein</fullName>
    </recommendedName>
</protein>
<keyword evidence="4" id="KW-1185">Reference proteome</keyword>
<comment type="caution">
    <text evidence="3">The sequence shown here is derived from an EMBL/GenBank/DDBJ whole genome shotgun (WGS) entry which is preliminary data.</text>
</comment>
<dbReference type="GO" id="GO:0006520">
    <property type="term" value="P:amino acid metabolic process"/>
    <property type="evidence" value="ECO:0007669"/>
    <property type="project" value="InterPro"/>
</dbReference>
<reference evidence="3" key="1">
    <citation type="submission" date="2021-03" db="EMBL/GenBank/DDBJ databases">
        <authorList>
            <person name="Li Z."/>
            <person name="Yang C."/>
        </authorList>
    </citation>
    <scope>NUCLEOTIDE SEQUENCE</scope>
    <source>
        <strain evidence="3">Dzin_1.0</strain>
        <tissue evidence="3">Leaf</tissue>
    </source>
</reference>
<dbReference type="InterPro" id="IPR010977">
    <property type="entry name" value="Aromatic_deC"/>
</dbReference>
<dbReference type="OrthoDB" id="1923313at2759"/>
<sequence length="151" mass="16705">MVGFLGEVLGSDFNIAGFNWLSSPVAKELETLVMGWLAKALDMFDCFLFDICTIYELHENNNLPSFSSVKSAQDREQLLIDEVFVRVVVSIISSYARRFSKDGEFHGSKREQSMECLAASKGAGHVVLTNLEMGMDSIERLASDPPAFALS</sequence>
<accession>A0A9D5HFH9</accession>
<evidence type="ECO:0000313" key="4">
    <source>
        <dbReference type="Proteomes" id="UP001085076"/>
    </source>
</evidence>
<dbReference type="InterPro" id="IPR056512">
    <property type="entry name" value="LIN_N"/>
</dbReference>